<reference evidence="2" key="1">
    <citation type="submission" date="2016-10" db="EMBL/GenBank/DDBJ databases">
        <authorList>
            <person name="Varghese N."/>
            <person name="Submissions S."/>
        </authorList>
    </citation>
    <scope>NUCLEOTIDE SEQUENCE [LARGE SCALE GENOMIC DNA]</scope>
    <source>
        <strain evidence="2">DSM 25811 / CCM 8410 / LMG 26954 / E90</strain>
    </source>
</reference>
<organism evidence="1 2">
    <name type="scientific">Niabella drilacis (strain DSM 25811 / CCM 8410 / CCUG 62505 / LMG 26954 / E90)</name>
    <dbReference type="NCBI Taxonomy" id="1285928"/>
    <lineage>
        <taxon>Bacteria</taxon>
        <taxon>Pseudomonadati</taxon>
        <taxon>Bacteroidota</taxon>
        <taxon>Chitinophagia</taxon>
        <taxon>Chitinophagales</taxon>
        <taxon>Chitinophagaceae</taxon>
        <taxon>Niabella</taxon>
    </lineage>
</organism>
<gene>
    <name evidence="1" type="ORF">SAMN04487894_10479</name>
</gene>
<evidence type="ECO:0000313" key="2">
    <source>
        <dbReference type="Proteomes" id="UP000198757"/>
    </source>
</evidence>
<dbReference type="Proteomes" id="UP000198757">
    <property type="component" value="Unassembled WGS sequence"/>
</dbReference>
<name>A0A1G6PLS2_NIADE</name>
<dbReference type="STRING" id="1285928.SAMN04487894_10479"/>
<dbReference type="AlphaFoldDB" id="A0A1G6PLS2"/>
<dbReference type="EMBL" id="FMZO01000004">
    <property type="protein sequence ID" value="SDC80901.1"/>
    <property type="molecule type" value="Genomic_DNA"/>
</dbReference>
<protein>
    <submittedName>
        <fullName evidence="1">Uncharacterized protein</fullName>
    </submittedName>
</protein>
<proteinExistence type="predicted"/>
<sequence length="40" mass="4617">MGSLFIFNMNHKEAALFKPVRKSYARIGKPPPGFLFKTYL</sequence>
<evidence type="ECO:0000313" key="1">
    <source>
        <dbReference type="EMBL" id="SDC80901.1"/>
    </source>
</evidence>
<keyword evidence="2" id="KW-1185">Reference proteome</keyword>
<accession>A0A1G6PLS2</accession>